<comment type="caution">
    <text evidence="2">The sequence shown here is derived from an EMBL/GenBank/DDBJ whole genome shotgun (WGS) entry which is preliminary data.</text>
</comment>
<protein>
    <submittedName>
        <fullName evidence="2">Uncharacterized protein</fullName>
    </submittedName>
</protein>
<evidence type="ECO:0000313" key="2">
    <source>
        <dbReference type="EMBL" id="CAK7908985.1"/>
    </source>
</evidence>
<dbReference type="AlphaFoldDB" id="A0AAV1TCE1"/>
<organism evidence="2 3">
    <name type="scientific">Peronospora matthiolae</name>
    <dbReference type="NCBI Taxonomy" id="2874970"/>
    <lineage>
        <taxon>Eukaryota</taxon>
        <taxon>Sar</taxon>
        <taxon>Stramenopiles</taxon>
        <taxon>Oomycota</taxon>
        <taxon>Peronosporomycetes</taxon>
        <taxon>Peronosporales</taxon>
        <taxon>Peronosporaceae</taxon>
        <taxon>Peronospora</taxon>
    </lineage>
</organism>
<proteinExistence type="predicted"/>
<evidence type="ECO:0000313" key="3">
    <source>
        <dbReference type="Proteomes" id="UP001162060"/>
    </source>
</evidence>
<dbReference type="EMBL" id="CAKLBY020000035">
    <property type="protein sequence ID" value="CAK7908985.1"/>
    <property type="molecule type" value="Genomic_DNA"/>
</dbReference>
<sequence length="52" mass="5738">MVAAPEHQRNYVFIPPSVEERQRQAAGQSLATWVIGHEPKSPEEVASGQAPR</sequence>
<gene>
    <name evidence="1" type="ORF">PM001_LOCUS3701</name>
    <name evidence="2" type="ORF">PM001_LOCUS3839</name>
</gene>
<name>A0AAV1TCE1_9STRA</name>
<evidence type="ECO:0000313" key="1">
    <source>
        <dbReference type="EMBL" id="CAK7908306.1"/>
    </source>
</evidence>
<dbReference type="EMBL" id="CAKLBY020000035">
    <property type="protein sequence ID" value="CAK7908306.1"/>
    <property type="molecule type" value="Genomic_DNA"/>
</dbReference>
<reference evidence="2" key="1">
    <citation type="submission" date="2024-01" db="EMBL/GenBank/DDBJ databases">
        <authorList>
            <person name="Webb A."/>
        </authorList>
    </citation>
    <scope>NUCLEOTIDE SEQUENCE</scope>
    <source>
        <strain evidence="2">Pm1</strain>
    </source>
</reference>
<accession>A0AAV1TCE1</accession>
<dbReference type="Proteomes" id="UP001162060">
    <property type="component" value="Unassembled WGS sequence"/>
</dbReference>